<dbReference type="Proteomes" id="UP000054321">
    <property type="component" value="Unassembled WGS sequence"/>
</dbReference>
<feature type="non-terminal residue" evidence="1">
    <location>
        <position position="1"/>
    </location>
</feature>
<proteinExistence type="predicted"/>
<dbReference type="Gene3D" id="3.40.50.150">
    <property type="entry name" value="Vaccinia Virus protein VP39"/>
    <property type="match status" value="1"/>
</dbReference>
<organism evidence="1 2">
    <name type="scientific">Oidiodendron maius (strain Zn)</name>
    <dbReference type="NCBI Taxonomy" id="913774"/>
    <lineage>
        <taxon>Eukaryota</taxon>
        <taxon>Fungi</taxon>
        <taxon>Dikarya</taxon>
        <taxon>Ascomycota</taxon>
        <taxon>Pezizomycotina</taxon>
        <taxon>Leotiomycetes</taxon>
        <taxon>Leotiomycetes incertae sedis</taxon>
        <taxon>Myxotrichaceae</taxon>
        <taxon>Oidiodendron</taxon>
    </lineage>
</organism>
<evidence type="ECO:0008006" key="3">
    <source>
        <dbReference type="Google" id="ProtNLM"/>
    </source>
</evidence>
<gene>
    <name evidence="1" type="ORF">OIDMADRAFT_136414</name>
</gene>
<dbReference type="PANTHER" id="PTHR43591">
    <property type="entry name" value="METHYLTRANSFERASE"/>
    <property type="match status" value="1"/>
</dbReference>
<dbReference type="PANTHER" id="PTHR43591:SF102">
    <property type="entry name" value="S-ADENOSYL-L-METHIONINE-DEPENDENT METHYLTRANSFERASE"/>
    <property type="match status" value="1"/>
</dbReference>
<reference evidence="1 2" key="1">
    <citation type="submission" date="2014-04" db="EMBL/GenBank/DDBJ databases">
        <authorList>
            <consortium name="DOE Joint Genome Institute"/>
            <person name="Kuo A."/>
            <person name="Martino E."/>
            <person name="Perotto S."/>
            <person name="Kohler A."/>
            <person name="Nagy L.G."/>
            <person name="Floudas D."/>
            <person name="Copeland A."/>
            <person name="Barry K.W."/>
            <person name="Cichocki N."/>
            <person name="Veneault-Fourrey C."/>
            <person name="LaButti K."/>
            <person name="Lindquist E.A."/>
            <person name="Lipzen A."/>
            <person name="Lundell T."/>
            <person name="Morin E."/>
            <person name="Murat C."/>
            <person name="Sun H."/>
            <person name="Tunlid A."/>
            <person name="Henrissat B."/>
            <person name="Grigoriev I.V."/>
            <person name="Hibbett D.S."/>
            <person name="Martin F."/>
            <person name="Nordberg H.P."/>
            <person name="Cantor M.N."/>
            <person name="Hua S.X."/>
        </authorList>
    </citation>
    <scope>NUCLEOTIDE SEQUENCE [LARGE SCALE GENOMIC DNA]</scope>
    <source>
        <strain evidence="1 2">Zn</strain>
    </source>
</reference>
<dbReference type="Pfam" id="PF13489">
    <property type="entry name" value="Methyltransf_23"/>
    <property type="match status" value="1"/>
</dbReference>
<protein>
    <recommendedName>
        <fullName evidence="3">S-adenosyl-L-methionine-dependent methyltransferase</fullName>
    </recommendedName>
</protein>
<dbReference type="OrthoDB" id="2013972at2759"/>
<dbReference type="GO" id="GO:0008168">
    <property type="term" value="F:methyltransferase activity"/>
    <property type="evidence" value="ECO:0007669"/>
    <property type="project" value="TreeGrafter"/>
</dbReference>
<dbReference type="InParanoid" id="A0A0C3GSA2"/>
<keyword evidence="2" id="KW-1185">Reference proteome</keyword>
<evidence type="ECO:0000313" key="1">
    <source>
        <dbReference type="EMBL" id="KIM94159.1"/>
    </source>
</evidence>
<sequence>TSTVSLRSSIYKHIQENGRTYHRYRHGKYPLPNDEAKQDRLDLQHAVFDVALSGKLYLAPLGENLQHVLDIGTGTGIWAIDFAQIHPAACVIGTDLSPIQPLYIPPNVQFEINDAEDEWTFRQKFDFIHGRALVTCFKDPSFVIAEAYKSLAPGGYLELQDGIFPFEYIGDPPTDSAVYKWNELVVAGAAKSGRPWTNVQHYKRWMEETGFESVVEKTYYFPTSPWARGRYYRDIAIMWQEDITGGLEAVSLKVMGNLGWSVDEIRVFIAAVRDDFRNTNIHCYTPVKVVYGRKPGGDSP</sequence>
<dbReference type="HOGENOM" id="CLU_010595_2_3_1"/>
<dbReference type="EMBL" id="KN832891">
    <property type="protein sequence ID" value="KIM94159.1"/>
    <property type="molecule type" value="Genomic_DNA"/>
</dbReference>
<dbReference type="SUPFAM" id="SSF53335">
    <property type="entry name" value="S-adenosyl-L-methionine-dependent methyltransferases"/>
    <property type="match status" value="1"/>
</dbReference>
<dbReference type="AlphaFoldDB" id="A0A0C3GSA2"/>
<accession>A0A0C3GSA2</accession>
<reference evidence="2" key="2">
    <citation type="submission" date="2015-01" db="EMBL/GenBank/DDBJ databases">
        <title>Evolutionary Origins and Diversification of the Mycorrhizal Mutualists.</title>
        <authorList>
            <consortium name="DOE Joint Genome Institute"/>
            <consortium name="Mycorrhizal Genomics Consortium"/>
            <person name="Kohler A."/>
            <person name="Kuo A."/>
            <person name="Nagy L.G."/>
            <person name="Floudas D."/>
            <person name="Copeland A."/>
            <person name="Barry K.W."/>
            <person name="Cichocki N."/>
            <person name="Veneault-Fourrey C."/>
            <person name="LaButti K."/>
            <person name="Lindquist E.A."/>
            <person name="Lipzen A."/>
            <person name="Lundell T."/>
            <person name="Morin E."/>
            <person name="Murat C."/>
            <person name="Riley R."/>
            <person name="Ohm R."/>
            <person name="Sun H."/>
            <person name="Tunlid A."/>
            <person name="Henrissat B."/>
            <person name="Grigoriev I.V."/>
            <person name="Hibbett D.S."/>
            <person name="Martin F."/>
        </authorList>
    </citation>
    <scope>NUCLEOTIDE SEQUENCE [LARGE SCALE GENOMIC DNA]</scope>
    <source>
        <strain evidence="2">Zn</strain>
    </source>
</reference>
<name>A0A0C3GSA2_OIDMZ</name>
<dbReference type="InterPro" id="IPR029063">
    <property type="entry name" value="SAM-dependent_MTases_sf"/>
</dbReference>
<evidence type="ECO:0000313" key="2">
    <source>
        <dbReference type="Proteomes" id="UP000054321"/>
    </source>
</evidence>
<dbReference type="CDD" id="cd02440">
    <property type="entry name" value="AdoMet_MTases"/>
    <property type="match status" value="1"/>
</dbReference>
<dbReference type="STRING" id="913774.A0A0C3GSA2"/>